<name>A0A481ZBS1_9VIRU</name>
<organism evidence="1">
    <name type="scientific">Pithovirus LCPAC404</name>
    <dbReference type="NCBI Taxonomy" id="2506597"/>
    <lineage>
        <taxon>Viruses</taxon>
        <taxon>Pithoviruses</taxon>
    </lineage>
</organism>
<evidence type="ECO:0000313" key="1">
    <source>
        <dbReference type="EMBL" id="QBK93364.1"/>
    </source>
</evidence>
<reference evidence="1" key="1">
    <citation type="journal article" date="2019" name="MBio">
        <title>Virus Genomes from Deep Sea Sediments Expand the Ocean Megavirome and Support Independent Origins of Viral Gigantism.</title>
        <authorList>
            <person name="Backstrom D."/>
            <person name="Yutin N."/>
            <person name="Jorgensen S.L."/>
            <person name="Dharamshi J."/>
            <person name="Homa F."/>
            <person name="Zaremba-Niedwiedzka K."/>
            <person name="Spang A."/>
            <person name="Wolf Y.I."/>
            <person name="Koonin E.V."/>
            <person name="Ettema T.J."/>
        </authorList>
    </citation>
    <scope>NUCLEOTIDE SEQUENCE</scope>
</reference>
<proteinExistence type="predicted"/>
<dbReference type="EMBL" id="MK500595">
    <property type="protein sequence ID" value="QBK93364.1"/>
    <property type="molecule type" value="Genomic_DNA"/>
</dbReference>
<accession>A0A481ZBS1</accession>
<sequence>MNFREYKNWIGENAIAKAEWEQMCVSGKWLQLLEADYAIFQFVERRSIFGAIYQTRKEDLIISIMCKSKMTQKEIDEIDFICERPTDGWNVLMKKKIHDEPFNAHVYATADGVMDNGGSGDGYSRLMSPDIDLPSMDAIFYDE</sequence>
<gene>
    <name evidence="1" type="ORF">LCPAC404_00680</name>
</gene>
<protein>
    <submittedName>
        <fullName evidence="1">Uncharacterized protein</fullName>
    </submittedName>
</protein>